<organism evidence="1 2">
    <name type="scientific">Bacteroides uniformis</name>
    <dbReference type="NCBI Taxonomy" id="820"/>
    <lineage>
        <taxon>Bacteria</taxon>
        <taxon>Pseudomonadati</taxon>
        <taxon>Bacteroidota</taxon>
        <taxon>Bacteroidia</taxon>
        <taxon>Bacteroidales</taxon>
        <taxon>Bacteroidaceae</taxon>
        <taxon>Bacteroides</taxon>
    </lineage>
</organism>
<dbReference type="EMBL" id="CZAF01000005">
    <property type="protein sequence ID" value="CUO87223.1"/>
    <property type="molecule type" value="Genomic_DNA"/>
</dbReference>
<evidence type="ECO:0000313" key="1">
    <source>
        <dbReference type="EMBL" id="CUO87223.1"/>
    </source>
</evidence>
<gene>
    <name evidence="1" type="ORF">ERS852462_01834</name>
</gene>
<accession>A0A174IIW2</accession>
<dbReference type="AlphaFoldDB" id="A0A174IIW2"/>
<dbReference type="OrthoDB" id="9973790at2"/>
<sequence>MDLYITIVGLYSQNRHEVLKVVNTAIHSKCNLSEGIEVIHTGFYCFTHTGKELEFLYDTQSQILYFQGSNSNGYHFPLGVLFQSKCLPHIINYQGLVRMRFSLMLNNNSFFCYQGYDTIQQSFINKVVLYFPITTYTYFIFQKYEGYHAIKIKPMEIPSFTFKAGKFCF</sequence>
<reference evidence="1 2" key="1">
    <citation type="submission" date="2015-09" db="EMBL/GenBank/DDBJ databases">
        <authorList>
            <consortium name="Pathogen Informatics"/>
        </authorList>
    </citation>
    <scope>NUCLEOTIDE SEQUENCE [LARGE SCALE GENOMIC DNA]</scope>
    <source>
        <strain evidence="1 2">2789STDY5834847</strain>
    </source>
</reference>
<protein>
    <submittedName>
        <fullName evidence="1">Uncharacterized protein</fullName>
    </submittedName>
</protein>
<proteinExistence type="predicted"/>
<evidence type="ECO:0000313" key="2">
    <source>
        <dbReference type="Proteomes" id="UP000095614"/>
    </source>
</evidence>
<name>A0A174IIW2_BACUN</name>
<dbReference type="RefSeq" id="WP_057097732.1">
    <property type="nucleotide sequence ID" value="NZ_CZAF01000005.1"/>
</dbReference>
<dbReference type="Proteomes" id="UP000095614">
    <property type="component" value="Unassembled WGS sequence"/>
</dbReference>